<dbReference type="RefSeq" id="WP_317964010.1">
    <property type="nucleotide sequence ID" value="NZ_OX458333.1"/>
</dbReference>
<feature type="transmembrane region" description="Helical" evidence="1">
    <location>
        <begin position="98"/>
        <end position="122"/>
    </location>
</feature>
<feature type="transmembrane region" description="Helical" evidence="1">
    <location>
        <begin position="41"/>
        <end position="61"/>
    </location>
</feature>
<name>A0ABN8X2P5_9GAMM</name>
<keyword evidence="1" id="KW-0472">Membrane</keyword>
<evidence type="ECO:0000313" key="3">
    <source>
        <dbReference type="Proteomes" id="UP001162030"/>
    </source>
</evidence>
<dbReference type="Proteomes" id="UP001162030">
    <property type="component" value="Chromosome"/>
</dbReference>
<keyword evidence="1" id="KW-0812">Transmembrane</keyword>
<accession>A0ABN8X2P5</accession>
<proteinExistence type="predicted"/>
<evidence type="ECO:0000256" key="1">
    <source>
        <dbReference type="SAM" id="Phobius"/>
    </source>
</evidence>
<feature type="transmembrane region" description="Helical" evidence="1">
    <location>
        <begin position="68"/>
        <end position="86"/>
    </location>
</feature>
<protein>
    <submittedName>
        <fullName evidence="2">Uncharacterized protein</fullName>
    </submittedName>
</protein>
<sequence length="128" mass="13893">MTEHRVGSAKKVSIGAFLLCFFIVGVPFWNIPYASVSLPNSFFGIGVTVVFTTSVLLSFVFRFSFRRSTAVPALAFPATLMARVVVEATIEPSRHNLWPLALIIAVLMGFVVAGAGALLGWLSARVFR</sequence>
<feature type="transmembrane region" description="Helical" evidence="1">
    <location>
        <begin position="12"/>
        <end position="29"/>
    </location>
</feature>
<organism evidence="2 3">
    <name type="scientific">Methylocaldum szegediense</name>
    <dbReference type="NCBI Taxonomy" id="73780"/>
    <lineage>
        <taxon>Bacteria</taxon>
        <taxon>Pseudomonadati</taxon>
        <taxon>Pseudomonadota</taxon>
        <taxon>Gammaproteobacteria</taxon>
        <taxon>Methylococcales</taxon>
        <taxon>Methylococcaceae</taxon>
        <taxon>Methylocaldum</taxon>
    </lineage>
</organism>
<gene>
    <name evidence="2" type="ORF">MSZNOR_2285</name>
</gene>
<keyword evidence="3" id="KW-1185">Reference proteome</keyword>
<keyword evidence="1" id="KW-1133">Transmembrane helix</keyword>
<evidence type="ECO:0000313" key="2">
    <source>
        <dbReference type="EMBL" id="CAI8838535.1"/>
    </source>
</evidence>
<reference evidence="2 3" key="1">
    <citation type="submission" date="2023-03" db="EMBL/GenBank/DDBJ databases">
        <authorList>
            <person name="Pearce D."/>
        </authorList>
    </citation>
    <scope>NUCLEOTIDE SEQUENCE [LARGE SCALE GENOMIC DNA]</scope>
    <source>
        <strain evidence="2">Msz</strain>
    </source>
</reference>
<dbReference type="EMBL" id="OX458333">
    <property type="protein sequence ID" value="CAI8838535.1"/>
    <property type="molecule type" value="Genomic_DNA"/>
</dbReference>